<dbReference type="GO" id="GO:0042803">
    <property type="term" value="F:protein homodimerization activity"/>
    <property type="evidence" value="ECO:0007669"/>
    <property type="project" value="UniProtKB-ARBA"/>
</dbReference>
<keyword evidence="7 8" id="KW-0460">Magnesium</keyword>
<dbReference type="SUPFAM" id="SSF52540">
    <property type="entry name" value="P-loop containing nucleoside triphosphate hydrolases"/>
    <property type="match status" value="1"/>
</dbReference>
<evidence type="ECO:0000313" key="10">
    <source>
        <dbReference type="Proteomes" id="UP000182350"/>
    </source>
</evidence>
<comment type="caution">
    <text evidence="8">Lacks conserved residue(s) required for the propagation of feature annotation.</text>
</comment>
<comment type="subcellular location">
    <subcellularLocation>
        <location evidence="8">Cytoplasm</location>
    </subcellularLocation>
</comment>
<feature type="binding site" evidence="8">
    <location>
        <position position="55"/>
    </location>
    <ligand>
        <name>Mg(2+)</name>
        <dbReference type="ChEBI" id="CHEBI:18420"/>
    </ligand>
</feature>
<evidence type="ECO:0000256" key="5">
    <source>
        <dbReference type="ARBA" id="ARBA00022756"/>
    </source>
</evidence>
<keyword evidence="6 8" id="KW-0067">ATP-binding</keyword>
<comment type="cofactor">
    <cofactor evidence="8">
        <name>Mg(2+)</name>
        <dbReference type="ChEBI" id="CHEBI:18420"/>
    </cofactor>
</comment>
<dbReference type="PANTHER" id="PTHR43210">
    <property type="entry name" value="DETHIOBIOTIN SYNTHETASE"/>
    <property type="match status" value="1"/>
</dbReference>
<comment type="function">
    <text evidence="8">Catalyzes a mechanistically unusual reaction, the ATP-dependent insertion of CO2 between the N7 and N8 nitrogen atoms of 7,8-diaminopelargonic acid (DAPA, also called 7,8-diammoniononanoate) to form a ureido ring.</text>
</comment>
<dbReference type="EMBL" id="FPJW01000009">
    <property type="protein sequence ID" value="SFX67104.1"/>
    <property type="molecule type" value="Genomic_DNA"/>
</dbReference>
<dbReference type="Proteomes" id="UP000182350">
    <property type="component" value="Unassembled WGS sequence"/>
</dbReference>
<keyword evidence="5 8" id="KW-0093">Biotin biosynthesis</keyword>
<evidence type="ECO:0000313" key="9">
    <source>
        <dbReference type="EMBL" id="SFX67104.1"/>
    </source>
</evidence>
<feature type="binding site" evidence="8">
    <location>
        <begin position="13"/>
        <end position="18"/>
    </location>
    <ligand>
        <name>ATP</name>
        <dbReference type="ChEBI" id="CHEBI:30616"/>
    </ligand>
</feature>
<comment type="pathway">
    <text evidence="8">Cofactor biosynthesis; biotin biosynthesis; biotin from 7,8-diaminononanoate: step 1/2.</text>
</comment>
<evidence type="ECO:0000256" key="6">
    <source>
        <dbReference type="ARBA" id="ARBA00022840"/>
    </source>
</evidence>
<feature type="active site" evidence="8">
    <location>
        <position position="38"/>
    </location>
</feature>
<accession>A0A1K1YZ20</accession>
<feature type="binding site" evidence="8">
    <location>
        <position position="55"/>
    </location>
    <ligand>
        <name>ATP</name>
        <dbReference type="ChEBI" id="CHEBI:30616"/>
    </ligand>
</feature>
<dbReference type="GO" id="GO:0004141">
    <property type="term" value="F:dethiobiotin synthase activity"/>
    <property type="evidence" value="ECO:0007669"/>
    <property type="project" value="UniProtKB-UniRule"/>
</dbReference>
<evidence type="ECO:0000256" key="2">
    <source>
        <dbReference type="ARBA" id="ARBA00022598"/>
    </source>
</evidence>
<keyword evidence="2 8" id="KW-0436">Ligase</keyword>
<proteinExistence type="inferred from homology"/>
<feature type="binding site" evidence="8">
    <location>
        <begin position="177"/>
        <end position="178"/>
    </location>
    <ligand>
        <name>ATP</name>
        <dbReference type="ChEBI" id="CHEBI:30616"/>
    </ligand>
</feature>
<dbReference type="OrthoDB" id="9802097at2"/>
<feature type="binding site" evidence="8">
    <location>
        <begin position="117"/>
        <end position="120"/>
    </location>
    <ligand>
        <name>ATP</name>
        <dbReference type="ChEBI" id="CHEBI:30616"/>
    </ligand>
</feature>
<comment type="subunit">
    <text evidence="8">Homodimer.</text>
</comment>
<evidence type="ECO:0000256" key="4">
    <source>
        <dbReference type="ARBA" id="ARBA00022741"/>
    </source>
</evidence>
<dbReference type="Pfam" id="PF13500">
    <property type="entry name" value="AAA_26"/>
    <property type="match status" value="1"/>
</dbReference>
<evidence type="ECO:0000256" key="3">
    <source>
        <dbReference type="ARBA" id="ARBA00022723"/>
    </source>
</evidence>
<feature type="binding site" evidence="8">
    <location>
        <position position="117"/>
    </location>
    <ligand>
        <name>Mg(2+)</name>
        <dbReference type="ChEBI" id="CHEBI:18420"/>
    </ligand>
</feature>
<dbReference type="RefSeq" id="WP_072326808.1">
    <property type="nucleotide sequence ID" value="NZ_FPJW01000009.1"/>
</dbReference>
<sequence length="229" mass="24027">MPKAFFVTGTDTDAGKTLASCGLLQLAHSQGWSTLGLKPLAAGAEQTEQGWTNSDALALQAVSSLQPAYAEVNPVLLKQPIAPHLAALEEGRSLNLERLAGLVRGQLMKRADLTLVEGAGGWRVPLTPGQTLAGLAKALQLPVILVVRLKLGCLNHALLTVEAIQRDGLPLAGWIASSQGPEPMLQEEANLQSLLQLIPAPCLGHLPWLESATAEAAAGFLSLEPLNAH</sequence>
<keyword evidence="4 8" id="KW-0547">Nucleotide-binding</keyword>
<dbReference type="UniPathway" id="UPA00078">
    <property type="reaction ID" value="UER00161"/>
</dbReference>
<keyword evidence="3 8" id="KW-0479">Metal-binding</keyword>
<name>A0A1K1YZ20_9GAMM</name>
<dbReference type="PANTHER" id="PTHR43210:SF5">
    <property type="entry name" value="DETHIOBIOTIN SYNTHETASE"/>
    <property type="match status" value="1"/>
</dbReference>
<reference evidence="9 10" key="1">
    <citation type="submission" date="2016-11" db="EMBL/GenBank/DDBJ databases">
        <authorList>
            <person name="Jaros S."/>
            <person name="Januszkiewicz K."/>
            <person name="Wedrychowicz H."/>
        </authorList>
    </citation>
    <scope>NUCLEOTIDE SEQUENCE [LARGE SCALE GENOMIC DNA]</scope>
    <source>
        <strain evidence="9 10">DSM 21637</strain>
    </source>
</reference>
<feature type="binding site" evidence="8">
    <location>
        <begin position="207"/>
        <end position="209"/>
    </location>
    <ligand>
        <name>ATP</name>
        <dbReference type="ChEBI" id="CHEBI:30616"/>
    </ligand>
</feature>
<dbReference type="NCBIfam" id="TIGR00347">
    <property type="entry name" value="bioD"/>
    <property type="match status" value="1"/>
</dbReference>
<dbReference type="GO" id="GO:0005829">
    <property type="term" value="C:cytosol"/>
    <property type="evidence" value="ECO:0007669"/>
    <property type="project" value="TreeGrafter"/>
</dbReference>
<dbReference type="STRING" id="1122209.SAMN02745752_02483"/>
<comment type="catalytic activity">
    <reaction evidence="8">
        <text>(7R,8S)-7,8-diammoniononanoate + CO2 + ATP = (4R,5S)-dethiobiotin + ADP + phosphate + 3 H(+)</text>
        <dbReference type="Rhea" id="RHEA:15805"/>
        <dbReference type="ChEBI" id="CHEBI:15378"/>
        <dbReference type="ChEBI" id="CHEBI:16526"/>
        <dbReference type="ChEBI" id="CHEBI:30616"/>
        <dbReference type="ChEBI" id="CHEBI:43474"/>
        <dbReference type="ChEBI" id="CHEBI:149469"/>
        <dbReference type="ChEBI" id="CHEBI:149473"/>
        <dbReference type="ChEBI" id="CHEBI:456216"/>
        <dbReference type="EC" id="6.3.3.3"/>
    </reaction>
</comment>
<dbReference type="GO" id="GO:0009102">
    <property type="term" value="P:biotin biosynthetic process"/>
    <property type="evidence" value="ECO:0007669"/>
    <property type="project" value="UniProtKB-UniRule"/>
</dbReference>
<evidence type="ECO:0000256" key="1">
    <source>
        <dbReference type="ARBA" id="ARBA00022490"/>
    </source>
</evidence>
<dbReference type="InterPro" id="IPR004472">
    <property type="entry name" value="DTB_synth_BioD"/>
</dbReference>
<dbReference type="GO" id="GO:0000287">
    <property type="term" value="F:magnesium ion binding"/>
    <property type="evidence" value="ECO:0007669"/>
    <property type="project" value="UniProtKB-UniRule"/>
</dbReference>
<dbReference type="FunFam" id="3.40.50.300:FF:000292">
    <property type="entry name" value="ATP-dependent dethiobiotin synthetase BioD"/>
    <property type="match status" value="1"/>
</dbReference>
<keyword evidence="10" id="KW-1185">Reference proteome</keyword>
<dbReference type="AlphaFoldDB" id="A0A1K1YZ20"/>
<organism evidence="9 10">
    <name type="scientific">Marinospirillum alkaliphilum DSM 21637</name>
    <dbReference type="NCBI Taxonomy" id="1122209"/>
    <lineage>
        <taxon>Bacteria</taxon>
        <taxon>Pseudomonadati</taxon>
        <taxon>Pseudomonadota</taxon>
        <taxon>Gammaproteobacteria</taxon>
        <taxon>Oceanospirillales</taxon>
        <taxon>Oceanospirillaceae</taxon>
        <taxon>Marinospirillum</taxon>
    </lineage>
</organism>
<dbReference type="GO" id="GO:0005524">
    <property type="term" value="F:ATP binding"/>
    <property type="evidence" value="ECO:0007669"/>
    <property type="project" value="UniProtKB-UniRule"/>
</dbReference>
<evidence type="ECO:0000256" key="7">
    <source>
        <dbReference type="ARBA" id="ARBA00022842"/>
    </source>
</evidence>
<dbReference type="PIRSF" id="PIRSF006755">
    <property type="entry name" value="DTB_synth"/>
    <property type="match status" value="1"/>
</dbReference>
<dbReference type="CDD" id="cd03109">
    <property type="entry name" value="DTBS"/>
    <property type="match status" value="1"/>
</dbReference>
<dbReference type="InterPro" id="IPR027417">
    <property type="entry name" value="P-loop_NTPase"/>
</dbReference>
<dbReference type="HAMAP" id="MF_00336">
    <property type="entry name" value="BioD"/>
    <property type="match status" value="1"/>
</dbReference>
<dbReference type="EC" id="6.3.3.3" evidence="8"/>
<feature type="binding site" evidence="8">
    <location>
        <position position="17"/>
    </location>
    <ligand>
        <name>Mg(2+)</name>
        <dbReference type="ChEBI" id="CHEBI:18420"/>
    </ligand>
</feature>
<comment type="similarity">
    <text evidence="8">Belongs to the dethiobiotin synthetase family.</text>
</comment>
<evidence type="ECO:0000256" key="8">
    <source>
        <dbReference type="HAMAP-Rule" id="MF_00336"/>
    </source>
</evidence>
<protein>
    <recommendedName>
        <fullName evidence="8">ATP-dependent dethiobiotin synthetase BioD</fullName>
        <ecNumber evidence="8">6.3.3.3</ecNumber>
    </recommendedName>
    <alternativeName>
        <fullName evidence="8">DTB synthetase</fullName>
        <shortName evidence="8">DTBS</shortName>
    </alternativeName>
    <alternativeName>
        <fullName evidence="8">Dethiobiotin synthase</fullName>
    </alternativeName>
</protein>
<dbReference type="Gene3D" id="3.40.50.300">
    <property type="entry name" value="P-loop containing nucleotide triphosphate hydrolases"/>
    <property type="match status" value="1"/>
</dbReference>
<keyword evidence="1 8" id="KW-0963">Cytoplasm</keyword>
<gene>
    <name evidence="8" type="primary">bioD</name>
    <name evidence="9" type="ORF">SAMN02745752_02483</name>
</gene>